<organism evidence="7 8">
    <name type="scientific">Rhizomicrobium electricum</name>
    <dbReference type="NCBI Taxonomy" id="480070"/>
    <lineage>
        <taxon>Bacteria</taxon>
        <taxon>Pseudomonadati</taxon>
        <taxon>Pseudomonadota</taxon>
        <taxon>Alphaproteobacteria</taxon>
        <taxon>Micropepsales</taxon>
        <taxon>Micropepsaceae</taxon>
        <taxon>Rhizomicrobium</taxon>
    </lineage>
</organism>
<evidence type="ECO:0000259" key="6">
    <source>
        <dbReference type="Pfam" id="PF04453"/>
    </source>
</evidence>
<keyword evidence="2 4" id="KW-0472">Membrane</keyword>
<evidence type="ECO:0000256" key="4">
    <source>
        <dbReference type="HAMAP-Rule" id="MF_01411"/>
    </source>
</evidence>
<dbReference type="InterPro" id="IPR020889">
    <property type="entry name" value="LipoPS_assembly_LptD"/>
</dbReference>
<dbReference type="PANTHER" id="PTHR30189">
    <property type="entry name" value="LPS-ASSEMBLY PROTEIN"/>
    <property type="match status" value="1"/>
</dbReference>
<dbReference type="RefSeq" id="WP_166932637.1">
    <property type="nucleotide sequence ID" value="NZ_BAAADD010000002.1"/>
</dbReference>
<evidence type="ECO:0000259" key="5">
    <source>
        <dbReference type="Pfam" id="PF03968"/>
    </source>
</evidence>
<evidence type="ECO:0000313" key="8">
    <source>
        <dbReference type="Proteomes" id="UP001499951"/>
    </source>
</evidence>
<reference evidence="7 8" key="1">
    <citation type="journal article" date="2019" name="Int. J. Syst. Evol. Microbiol.">
        <title>The Global Catalogue of Microorganisms (GCM) 10K type strain sequencing project: providing services to taxonomists for standard genome sequencing and annotation.</title>
        <authorList>
            <consortium name="The Broad Institute Genomics Platform"/>
            <consortium name="The Broad Institute Genome Sequencing Center for Infectious Disease"/>
            <person name="Wu L."/>
            <person name="Ma J."/>
        </authorList>
    </citation>
    <scope>NUCLEOTIDE SEQUENCE [LARGE SCALE GENOMIC DNA]</scope>
    <source>
        <strain evidence="7 8">JCM 15089</strain>
    </source>
</reference>
<evidence type="ECO:0000256" key="1">
    <source>
        <dbReference type="ARBA" id="ARBA00022729"/>
    </source>
</evidence>
<proteinExistence type="inferred from homology"/>
<feature type="domain" description="LptD C-terminal" evidence="6">
    <location>
        <begin position="287"/>
        <end position="633"/>
    </location>
</feature>
<evidence type="ECO:0000256" key="2">
    <source>
        <dbReference type="ARBA" id="ARBA00023136"/>
    </source>
</evidence>
<accession>A0ABN1EC70</accession>
<keyword evidence="3 4" id="KW-0998">Cell outer membrane</keyword>
<sequence length="738" mass="82249" precursor="true">MRPVLKRFLFGSAALAFAATGVVARAQNTPAGKDMLLQADTAVYDDKAKTVTAKGHVEIDYDGRILLADSVTYNQNTEVITASGHVSLLDKTGNVAFAEHVVLTDKMRDGAIQGFGALLDGHTRMVAATAQRKEGRYTIARHVAYTPCKICNKPGERVPTWQIRADKVEHDQVQHRVKFKDATIEAFGVPVFYTPYFAEPDPSVHYASGFLMPDVGSSSSNGYYITLPYYWNMSKSRDATIEPMFTTRGGQVLLGEYRQRWNEGGMWLQGSVAHNPRGGNSTHRTQYYTHLFGSGRASLDDTWTFGYDAQLASNDTYLKRYDISQLDRLVSDLFFTGEQGRSRFTVAGYFFQGLRASDNNRTFPVPLPLIEYTYIPAQKLVGGRFRLDINTVALTRDVGTNSQRLTAEANWRLPAVSNNGMLWTFALDARGDVYHTDYASGYQPGDAYSDPGTNASKSVFKTRGLPYAALDWRWPFINSFASRAIVLEPIVQLIAQPYGGNLTGMPNEDSLNIELDDNNLLSFDQVPGNDLVVSGPRANFGLRAETRFESGYAEALIGQALRLKEDPALTAVPGAGFTGTSSDLIGRFSLKFQPYIDLTNRIDIDEQTGNVRRNEIYVTGTYGRNATRISYIELSPTLGLPARQEVNAQIDVNFYRNWQAFAAIRRDLKSDQTLDTEFGLGYEDDCLGISLGYHRKYTADRDLKPSTNYVLRFKLKTSNSPIQPFSLFPEDVFSYGRP</sequence>
<keyword evidence="1 4" id="KW-0732">Signal</keyword>
<feature type="domain" description="Organic solvent tolerance-like N-terminal" evidence="5">
    <location>
        <begin position="38"/>
        <end position="110"/>
    </location>
</feature>
<evidence type="ECO:0000256" key="3">
    <source>
        <dbReference type="ARBA" id="ARBA00023237"/>
    </source>
</evidence>
<comment type="similarity">
    <text evidence="4">Belongs to the LptD family.</text>
</comment>
<protein>
    <recommendedName>
        <fullName evidence="4">LPS-assembly protein LptD</fullName>
    </recommendedName>
</protein>
<feature type="signal peptide" evidence="4">
    <location>
        <begin position="1"/>
        <end position="18"/>
    </location>
</feature>
<gene>
    <name evidence="4" type="primary">lptD</name>
    <name evidence="7" type="ORF">GCM10008942_10030</name>
</gene>
<dbReference type="HAMAP" id="MF_01411">
    <property type="entry name" value="LPS_assembly_LptD"/>
    <property type="match status" value="1"/>
</dbReference>
<dbReference type="Proteomes" id="UP001499951">
    <property type="component" value="Unassembled WGS sequence"/>
</dbReference>
<comment type="subunit">
    <text evidence="4">Component of the lipopolysaccharide transport and assembly complex.</text>
</comment>
<dbReference type="InterPro" id="IPR005653">
    <property type="entry name" value="OstA-like_N"/>
</dbReference>
<comment type="caution">
    <text evidence="4">Lacks conserved residue(s) required for the propagation of feature annotation.</text>
</comment>
<dbReference type="Gene3D" id="2.60.450.10">
    <property type="entry name" value="Lipopolysaccharide (LPS) transport protein A like domain"/>
    <property type="match status" value="1"/>
</dbReference>
<dbReference type="EMBL" id="BAAADD010000002">
    <property type="protein sequence ID" value="GAA0563594.1"/>
    <property type="molecule type" value="Genomic_DNA"/>
</dbReference>
<feature type="chain" id="PRO_5044943412" description="LPS-assembly protein LptD" evidence="4">
    <location>
        <begin position="19"/>
        <end position="738"/>
    </location>
</feature>
<dbReference type="Pfam" id="PF04453">
    <property type="entry name" value="LptD"/>
    <property type="match status" value="1"/>
</dbReference>
<dbReference type="Pfam" id="PF03968">
    <property type="entry name" value="LptD_N"/>
    <property type="match status" value="1"/>
</dbReference>
<comment type="subcellular location">
    <subcellularLocation>
        <location evidence="4">Cell outer membrane</location>
    </subcellularLocation>
</comment>
<dbReference type="InterPro" id="IPR050218">
    <property type="entry name" value="LptD"/>
</dbReference>
<name>A0ABN1EC70_9PROT</name>
<comment type="caution">
    <text evidence="7">The sequence shown here is derived from an EMBL/GenBank/DDBJ whole genome shotgun (WGS) entry which is preliminary data.</text>
</comment>
<dbReference type="PANTHER" id="PTHR30189:SF1">
    <property type="entry name" value="LPS-ASSEMBLY PROTEIN LPTD"/>
    <property type="match status" value="1"/>
</dbReference>
<dbReference type="InterPro" id="IPR007543">
    <property type="entry name" value="LptD_C"/>
</dbReference>
<keyword evidence="8" id="KW-1185">Reference proteome</keyword>
<comment type="function">
    <text evidence="4">Involved in the assembly of lipopolysaccharide (LPS) at the surface of the outer membrane.</text>
</comment>
<evidence type="ECO:0000313" key="7">
    <source>
        <dbReference type="EMBL" id="GAA0563594.1"/>
    </source>
</evidence>